<evidence type="ECO:0000256" key="1">
    <source>
        <dbReference type="SAM" id="Phobius"/>
    </source>
</evidence>
<dbReference type="OrthoDB" id="9797543at2"/>
<keyword evidence="3" id="KW-1185">Reference proteome</keyword>
<feature type="transmembrane region" description="Helical" evidence="1">
    <location>
        <begin position="141"/>
        <end position="161"/>
    </location>
</feature>
<keyword evidence="1" id="KW-0472">Membrane</keyword>
<organism evidence="2 3">
    <name type="scientific">Seinonella peptonophila</name>
    <dbReference type="NCBI Taxonomy" id="112248"/>
    <lineage>
        <taxon>Bacteria</taxon>
        <taxon>Bacillati</taxon>
        <taxon>Bacillota</taxon>
        <taxon>Bacilli</taxon>
        <taxon>Bacillales</taxon>
        <taxon>Thermoactinomycetaceae</taxon>
        <taxon>Seinonella</taxon>
    </lineage>
</organism>
<evidence type="ECO:0000313" key="2">
    <source>
        <dbReference type="EMBL" id="SHE41672.1"/>
    </source>
</evidence>
<dbReference type="Pfam" id="PF13413">
    <property type="entry name" value="HTH_25"/>
    <property type="match status" value="1"/>
</dbReference>
<dbReference type="GO" id="GO:0003677">
    <property type="term" value="F:DNA binding"/>
    <property type="evidence" value="ECO:0007669"/>
    <property type="project" value="InterPro"/>
</dbReference>
<dbReference type="EMBL" id="FQVL01000001">
    <property type="protein sequence ID" value="SHE41672.1"/>
    <property type="molecule type" value="Genomic_DNA"/>
</dbReference>
<reference evidence="2 3" key="1">
    <citation type="submission" date="2016-11" db="EMBL/GenBank/DDBJ databases">
        <authorList>
            <person name="Jaros S."/>
            <person name="Januszkiewicz K."/>
            <person name="Wedrychowicz H."/>
        </authorList>
    </citation>
    <scope>NUCLEOTIDE SEQUENCE [LARGE SCALE GENOMIC DNA]</scope>
    <source>
        <strain evidence="2 3">DSM 44666</strain>
    </source>
</reference>
<dbReference type="AlphaFoldDB" id="A0A1M4TAX1"/>
<dbReference type="Gene3D" id="1.10.260.40">
    <property type="entry name" value="lambda repressor-like DNA-binding domains"/>
    <property type="match status" value="1"/>
</dbReference>
<dbReference type="InterPro" id="IPR010982">
    <property type="entry name" value="Lambda_DNA-bd_dom_sf"/>
</dbReference>
<protein>
    <submittedName>
        <fullName evidence="2">Helix-turn-helix domain-containing protein</fullName>
    </submittedName>
</protein>
<dbReference type="SUPFAM" id="SSF47413">
    <property type="entry name" value="lambda repressor-like DNA-binding domains"/>
    <property type="match status" value="1"/>
</dbReference>
<dbReference type="STRING" id="112248.SAMN05444392_101393"/>
<dbReference type="RefSeq" id="WP_073151122.1">
    <property type="nucleotide sequence ID" value="NZ_FQVL01000001.1"/>
</dbReference>
<dbReference type="Proteomes" id="UP000184476">
    <property type="component" value="Unassembled WGS sequence"/>
</dbReference>
<accession>A0A1M4TAX1</accession>
<dbReference type="PANTHER" id="PTHR34475">
    <property type="match status" value="1"/>
</dbReference>
<name>A0A1M4TAX1_9BACL</name>
<dbReference type="InterPro" id="IPR050400">
    <property type="entry name" value="Bact_Cytoskel_RodZ"/>
</dbReference>
<evidence type="ECO:0000313" key="3">
    <source>
        <dbReference type="Proteomes" id="UP000184476"/>
    </source>
</evidence>
<gene>
    <name evidence="2" type="ORF">SAMN05444392_101393</name>
</gene>
<sequence length="168" mass="19869">MIGIGRVLLQARLKHGFSLDEMHRKTNIQVSYLKALEEEDFRKLPSPFYARGFLRAYARSLRLNPQQLLEQYEIHVMKRQPKRMDTSNKHGVTVKHKKTSLLRRPKLKQKPAFPAEEMNQLPPRRVVFAAKKQKQKKSHTSLYWIGGLVLLVILFMGLWYFKYFGLFL</sequence>
<keyword evidence="1" id="KW-0812">Transmembrane</keyword>
<proteinExistence type="predicted"/>
<keyword evidence="1" id="KW-1133">Transmembrane helix</keyword>
<dbReference type="PANTHER" id="PTHR34475:SF1">
    <property type="entry name" value="CYTOSKELETON PROTEIN RODZ"/>
    <property type="match status" value="1"/>
</dbReference>